<gene>
    <name evidence="2" type="ORF">GCM10011274_34680</name>
</gene>
<proteinExistence type="predicted"/>
<dbReference type="AlphaFoldDB" id="A0A8H9M1K3"/>
<dbReference type="RefSeq" id="WP_191866734.1">
    <property type="nucleotide sequence ID" value="NZ_BMZC01000010.1"/>
</dbReference>
<keyword evidence="1" id="KW-0472">Membrane</keyword>
<reference evidence="2" key="2">
    <citation type="submission" date="2020-09" db="EMBL/GenBank/DDBJ databases">
        <authorList>
            <person name="Sun Q."/>
            <person name="Kim S."/>
        </authorList>
    </citation>
    <scope>NUCLEOTIDE SEQUENCE</scope>
    <source>
        <strain evidence="2">KCTC 32337</strain>
    </source>
</reference>
<feature type="transmembrane region" description="Helical" evidence="1">
    <location>
        <begin position="69"/>
        <end position="89"/>
    </location>
</feature>
<evidence type="ECO:0000313" key="3">
    <source>
        <dbReference type="Proteomes" id="UP000622604"/>
    </source>
</evidence>
<comment type="caution">
    <text evidence="2">The sequence shown here is derived from an EMBL/GenBank/DDBJ whole genome shotgun (WGS) entry which is preliminary data.</text>
</comment>
<keyword evidence="1" id="KW-1133">Transmembrane helix</keyword>
<name>A0A8H9M1K3_9ALTE</name>
<dbReference type="Proteomes" id="UP000622604">
    <property type="component" value="Unassembled WGS sequence"/>
</dbReference>
<sequence length="98" mass="10686">MGFFIFLLLVMAMPLILVPLCLLPVLLYLKSKTVKYLWVYLAAGAVTGFLLGLIFSYSFFALSGEFNSYYAYLTLGSILVGISVSFLAGRSALGVKVV</sequence>
<protein>
    <submittedName>
        <fullName evidence="2">Uncharacterized protein</fullName>
    </submittedName>
</protein>
<evidence type="ECO:0000256" key="1">
    <source>
        <dbReference type="SAM" id="Phobius"/>
    </source>
</evidence>
<organism evidence="2 3">
    <name type="scientific">Paraglaciecola chathamensis</name>
    <dbReference type="NCBI Taxonomy" id="368405"/>
    <lineage>
        <taxon>Bacteria</taxon>
        <taxon>Pseudomonadati</taxon>
        <taxon>Pseudomonadota</taxon>
        <taxon>Gammaproteobacteria</taxon>
        <taxon>Alteromonadales</taxon>
        <taxon>Alteromonadaceae</taxon>
        <taxon>Paraglaciecola</taxon>
    </lineage>
</organism>
<evidence type="ECO:0000313" key="2">
    <source>
        <dbReference type="EMBL" id="GGZ73271.1"/>
    </source>
</evidence>
<reference evidence="2" key="1">
    <citation type="journal article" date="2014" name="Int. J. Syst. Evol. Microbiol.">
        <title>Complete genome sequence of Corynebacterium casei LMG S-19264T (=DSM 44701T), isolated from a smear-ripened cheese.</title>
        <authorList>
            <consortium name="US DOE Joint Genome Institute (JGI-PGF)"/>
            <person name="Walter F."/>
            <person name="Albersmeier A."/>
            <person name="Kalinowski J."/>
            <person name="Ruckert C."/>
        </authorList>
    </citation>
    <scope>NUCLEOTIDE SEQUENCE</scope>
    <source>
        <strain evidence="2">KCTC 32337</strain>
    </source>
</reference>
<accession>A0A8H9M1K3</accession>
<dbReference type="EMBL" id="BMZC01000010">
    <property type="protein sequence ID" value="GGZ73271.1"/>
    <property type="molecule type" value="Genomic_DNA"/>
</dbReference>
<keyword evidence="1" id="KW-0812">Transmembrane</keyword>
<feature type="transmembrane region" description="Helical" evidence="1">
    <location>
        <begin position="6"/>
        <end position="29"/>
    </location>
</feature>
<feature type="transmembrane region" description="Helical" evidence="1">
    <location>
        <begin position="36"/>
        <end position="57"/>
    </location>
</feature>